<dbReference type="InterPro" id="IPR036291">
    <property type="entry name" value="NAD(P)-bd_dom_sf"/>
</dbReference>
<keyword evidence="6" id="KW-1185">Reference proteome</keyword>
<evidence type="ECO:0000256" key="1">
    <source>
        <dbReference type="ARBA" id="ARBA00006484"/>
    </source>
</evidence>
<dbReference type="Gene3D" id="3.40.50.720">
    <property type="entry name" value="NAD(P)-binding Rossmann-like Domain"/>
    <property type="match status" value="1"/>
</dbReference>
<evidence type="ECO:0000256" key="2">
    <source>
        <dbReference type="ARBA" id="ARBA00023002"/>
    </source>
</evidence>
<dbReference type="InterPro" id="IPR020904">
    <property type="entry name" value="Sc_DH/Rdtase_CS"/>
</dbReference>
<proteinExistence type="inferred from homology"/>
<dbReference type="PRINTS" id="PR00080">
    <property type="entry name" value="SDRFAMILY"/>
</dbReference>
<accession>A0ABY0NUH1</accession>
<dbReference type="Proteomes" id="UP000199468">
    <property type="component" value="Unassembled WGS sequence"/>
</dbReference>
<dbReference type="RefSeq" id="WP_061970394.1">
    <property type="nucleotide sequence ID" value="NZ_FNBZ01000003.1"/>
</dbReference>
<evidence type="ECO:0000259" key="4">
    <source>
        <dbReference type="SMART" id="SM00822"/>
    </source>
</evidence>
<dbReference type="EMBL" id="FNBZ01000003">
    <property type="protein sequence ID" value="SDG14156.1"/>
    <property type="molecule type" value="Genomic_DNA"/>
</dbReference>
<keyword evidence="2" id="KW-0560">Oxidoreductase</keyword>
<evidence type="ECO:0000313" key="6">
    <source>
        <dbReference type="Proteomes" id="UP000199468"/>
    </source>
</evidence>
<protein>
    <submittedName>
        <fullName evidence="5">Glucose 1-dehydrogenase</fullName>
    </submittedName>
</protein>
<gene>
    <name evidence="5" type="ORF">SAMN05421844_10345</name>
</gene>
<dbReference type="PANTHER" id="PTHR24321:SF8">
    <property type="entry name" value="ESTRADIOL 17-BETA-DEHYDROGENASE 8-RELATED"/>
    <property type="match status" value="1"/>
</dbReference>
<dbReference type="Pfam" id="PF13561">
    <property type="entry name" value="adh_short_C2"/>
    <property type="match status" value="1"/>
</dbReference>
<evidence type="ECO:0000256" key="3">
    <source>
        <dbReference type="ARBA" id="ARBA00023027"/>
    </source>
</evidence>
<dbReference type="PRINTS" id="PR00081">
    <property type="entry name" value="GDHRDH"/>
</dbReference>
<comment type="similarity">
    <text evidence="1">Belongs to the short-chain dehydrogenases/reductases (SDR) family.</text>
</comment>
<reference evidence="5 6" key="1">
    <citation type="submission" date="2016-10" db="EMBL/GenBank/DDBJ databases">
        <authorList>
            <person name="Varghese N."/>
            <person name="Submissions S."/>
        </authorList>
    </citation>
    <scope>NUCLEOTIDE SEQUENCE [LARGE SCALE GENOMIC DNA]</scope>
    <source>
        <strain evidence="5 6">DSM 26672</strain>
    </source>
</reference>
<dbReference type="CDD" id="cd05233">
    <property type="entry name" value="SDR_c"/>
    <property type="match status" value="1"/>
</dbReference>
<dbReference type="InterPro" id="IPR002347">
    <property type="entry name" value="SDR_fam"/>
</dbReference>
<dbReference type="PROSITE" id="PS00061">
    <property type="entry name" value="ADH_SHORT"/>
    <property type="match status" value="1"/>
</dbReference>
<dbReference type="InterPro" id="IPR057326">
    <property type="entry name" value="KR_dom"/>
</dbReference>
<dbReference type="PANTHER" id="PTHR24321">
    <property type="entry name" value="DEHYDROGENASES, SHORT CHAIN"/>
    <property type="match status" value="1"/>
</dbReference>
<feature type="domain" description="Ketoreductase" evidence="4">
    <location>
        <begin position="2"/>
        <end position="191"/>
    </location>
</feature>
<dbReference type="SMART" id="SM00822">
    <property type="entry name" value="PKS_KR"/>
    <property type="match status" value="1"/>
</dbReference>
<keyword evidence="3" id="KW-0520">NAD</keyword>
<organism evidence="5 6">
    <name type="scientific">Bosea robiniae</name>
    <dbReference type="NCBI Taxonomy" id="1036780"/>
    <lineage>
        <taxon>Bacteria</taxon>
        <taxon>Pseudomonadati</taxon>
        <taxon>Pseudomonadota</taxon>
        <taxon>Alphaproteobacteria</taxon>
        <taxon>Hyphomicrobiales</taxon>
        <taxon>Boseaceae</taxon>
        <taxon>Bosea</taxon>
    </lineage>
</organism>
<sequence length="262" mass="27076">MKALVVGASRGIGAAIALRLAKDGIARSGFAQIVITARAPSPALTEVASGITRLGAQPHIVTGDIGDATVPARIGAEAIEACGGLDLVVANAGITSPGPLATLSIESWERLFAVNTRGPWLLAQSVYEALRATKGSFVAVASMSGMFPHPGSGSYSSTKAALIMMCQQLAQEWGPDGVRVNAVCPGMIRTPMTESIYADPAIAARRDEIVPLKRVGQPDDIARVVSFLGSDDARYVTGEAIRADGGFSSSILSYVPGLAKSR</sequence>
<dbReference type="SUPFAM" id="SSF51735">
    <property type="entry name" value="NAD(P)-binding Rossmann-fold domains"/>
    <property type="match status" value="1"/>
</dbReference>
<name>A0ABY0NUH1_9HYPH</name>
<evidence type="ECO:0000313" key="5">
    <source>
        <dbReference type="EMBL" id="SDG14156.1"/>
    </source>
</evidence>
<comment type="caution">
    <text evidence="5">The sequence shown here is derived from an EMBL/GenBank/DDBJ whole genome shotgun (WGS) entry which is preliminary data.</text>
</comment>